<organism evidence="2 3">
    <name type="scientific">Rhodopila globiformis</name>
    <name type="common">Rhodopseudomonas globiformis</name>
    <dbReference type="NCBI Taxonomy" id="1071"/>
    <lineage>
        <taxon>Bacteria</taxon>
        <taxon>Pseudomonadati</taxon>
        <taxon>Pseudomonadota</taxon>
        <taxon>Alphaproteobacteria</taxon>
        <taxon>Acetobacterales</taxon>
        <taxon>Acetobacteraceae</taxon>
        <taxon>Rhodopila</taxon>
    </lineage>
</organism>
<dbReference type="GO" id="GO:0008270">
    <property type="term" value="F:zinc ion binding"/>
    <property type="evidence" value="ECO:0007669"/>
    <property type="project" value="InterPro"/>
</dbReference>
<evidence type="ECO:0000259" key="1">
    <source>
        <dbReference type="Pfam" id="PF01717"/>
    </source>
</evidence>
<dbReference type="EMBL" id="NHRY01000082">
    <property type="protein sequence ID" value="PPQ34958.1"/>
    <property type="molecule type" value="Genomic_DNA"/>
</dbReference>
<proteinExistence type="predicted"/>
<name>A0A2S6NJI4_RHOGL</name>
<dbReference type="PANTHER" id="PTHR43844:SF2">
    <property type="entry name" value="SYNTHASE, VITAMIN-B12 INDEPENDENT, PUTATIVE (AFU_ORTHOLOGUE AFUA_3G12060)-RELATED"/>
    <property type="match status" value="1"/>
</dbReference>
<gene>
    <name evidence="2" type="ORF">CCS01_09240</name>
</gene>
<dbReference type="RefSeq" id="WP_104518565.1">
    <property type="nucleotide sequence ID" value="NZ_NHRY01000082.1"/>
</dbReference>
<dbReference type="InterPro" id="IPR002629">
    <property type="entry name" value="Met_Synth_C/arc"/>
</dbReference>
<evidence type="ECO:0000313" key="2">
    <source>
        <dbReference type="EMBL" id="PPQ34958.1"/>
    </source>
</evidence>
<dbReference type="Pfam" id="PF01717">
    <property type="entry name" value="Meth_synt_2"/>
    <property type="match status" value="1"/>
</dbReference>
<dbReference type="GO" id="GO:0003871">
    <property type="term" value="F:5-methyltetrahydropteroyltriglutamate-homocysteine S-methyltransferase activity"/>
    <property type="evidence" value="ECO:0007669"/>
    <property type="project" value="InterPro"/>
</dbReference>
<reference evidence="2 3" key="1">
    <citation type="journal article" date="2018" name="Arch. Microbiol.">
        <title>New insights into the metabolic potential of the phototrophic purple bacterium Rhodopila globiformis DSM 161(T) from its draft genome sequence and evidence for a vanadium-dependent nitrogenase.</title>
        <authorList>
            <person name="Imhoff J.F."/>
            <person name="Rahn T."/>
            <person name="Kunzel S."/>
            <person name="Neulinger S.C."/>
        </authorList>
    </citation>
    <scope>NUCLEOTIDE SEQUENCE [LARGE SCALE GENOMIC DNA]</scope>
    <source>
        <strain evidence="2 3">DSM 161</strain>
    </source>
</reference>
<sequence length="392" mass="43323">MKKSDSHILTTHVGSLPRGERLTDLLIEDEAGSTIDRTALTAEIDRRVAYVMQKQREAGVDVGNDGEQGRVGFQTYIPQRMTGFGGESKRPAPPEFTEFPLFAARLQARIPRTGKVFGAPQAVGPVKYEDISLTQAEIERAKRHAAEQKPPFTETFMTAPSPGIIATTMLNAYYDSHEAYVNALAREMHREYRAVVDSGLLLQIDAPDLAMERVFLFQDKSDAEYVKVVETHVAAINLALEGIPRDRVRLHICWGNWEGPHVHDIALEPLLPVLYQAKVGGLSIEMANPRHQHEVAALARHKLPGEFVLLPGVIDSTSNFVEHPEVVAERIERAVAAVGDRERVIASSDCGFGTFAGWEWVSEDVVWAKFRACRQGADIASARLWGKGGARA</sequence>
<dbReference type="CDD" id="cd03311">
    <property type="entry name" value="CIMS_C_terminal_like"/>
    <property type="match status" value="1"/>
</dbReference>
<feature type="domain" description="Cobalamin-independent methionine synthase MetE C-terminal/archaeal" evidence="1">
    <location>
        <begin position="177"/>
        <end position="364"/>
    </location>
</feature>
<dbReference type="Gene3D" id="3.20.20.210">
    <property type="match status" value="1"/>
</dbReference>
<keyword evidence="3" id="KW-1185">Reference proteome</keyword>
<dbReference type="GO" id="GO:0009086">
    <property type="term" value="P:methionine biosynthetic process"/>
    <property type="evidence" value="ECO:0007669"/>
    <property type="project" value="InterPro"/>
</dbReference>
<dbReference type="InterPro" id="IPR038071">
    <property type="entry name" value="UROD/MetE-like_sf"/>
</dbReference>
<accession>A0A2S6NJI4</accession>
<dbReference type="PANTHER" id="PTHR43844">
    <property type="entry name" value="METHIONINE SYNTHASE"/>
    <property type="match status" value="1"/>
</dbReference>
<dbReference type="AlphaFoldDB" id="A0A2S6NJI4"/>
<protein>
    <recommendedName>
        <fullName evidence="1">Cobalamin-independent methionine synthase MetE C-terminal/archaeal domain-containing protein</fullName>
    </recommendedName>
</protein>
<dbReference type="Proteomes" id="UP000239724">
    <property type="component" value="Unassembled WGS sequence"/>
</dbReference>
<comment type="caution">
    <text evidence="2">The sequence shown here is derived from an EMBL/GenBank/DDBJ whole genome shotgun (WGS) entry which is preliminary data.</text>
</comment>
<dbReference type="OrthoDB" id="244285at2"/>
<evidence type="ECO:0000313" key="3">
    <source>
        <dbReference type="Proteomes" id="UP000239724"/>
    </source>
</evidence>
<dbReference type="SUPFAM" id="SSF51726">
    <property type="entry name" value="UROD/MetE-like"/>
    <property type="match status" value="1"/>
</dbReference>